<keyword evidence="2" id="KW-1133">Transmembrane helix</keyword>
<name>A0A9W6QAS6_9ACTN</name>
<gene>
    <name evidence="3" type="ORF">Kpho02_53290</name>
</gene>
<comment type="caution">
    <text evidence="3">The sequence shown here is derived from an EMBL/GenBank/DDBJ whole genome shotgun (WGS) entry which is preliminary data.</text>
</comment>
<dbReference type="RefSeq" id="WP_285738687.1">
    <property type="nucleotide sequence ID" value="NZ_BSSA01000021.1"/>
</dbReference>
<evidence type="ECO:0000313" key="4">
    <source>
        <dbReference type="Proteomes" id="UP001165041"/>
    </source>
</evidence>
<sequence>MHPSPSGSPAPAAPPPATQGPAAPGPTAPDLDRPVALHPLVYLEEGDEVTVGRVDTDSYAVLPPDGARLVRWLAEGMTPRQAAEAYRREYGEDVDVADLLAGLDELGFVRATTTTATTATTATTGAAAPEPPPRPVRWQRLGRAAFSPPAWACYLLLVGAAAVAAVRSPDLAPRPTNVFFSPYFTVVALVLFVGQFPLILVHEGFHALAGRRLGLPTRLRIGHRLIFVVLETSLDGLVAVPRRRRYLPILAGMLADTVLTAALTLVAAATRHPDGTLGGAGKLCLALAYATLLRLAWQAFLHLRTDLYVLLGTVLGCHDLHATAQGVLRNAVRRRTGRPLLDESGRHPADLRAARWYAWLMVGGYAFSLAVFAAGVLPAATRFVTGTLDRLGGRAPAGEFVDSAVFFALTVLQLAAVAHLALRERRRRTAA</sequence>
<evidence type="ECO:0000256" key="2">
    <source>
        <dbReference type="SAM" id="Phobius"/>
    </source>
</evidence>
<dbReference type="Proteomes" id="UP001165041">
    <property type="component" value="Unassembled WGS sequence"/>
</dbReference>
<feature type="transmembrane region" description="Helical" evidence="2">
    <location>
        <begin position="178"/>
        <end position="200"/>
    </location>
</feature>
<feature type="transmembrane region" description="Helical" evidence="2">
    <location>
        <begin position="400"/>
        <end position="422"/>
    </location>
</feature>
<feature type="region of interest" description="Disordered" evidence="1">
    <location>
        <begin position="1"/>
        <end position="33"/>
    </location>
</feature>
<reference evidence="3" key="1">
    <citation type="submission" date="2023-02" db="EMBL/GenBank/DDBJ databases">
        <title>Kitasatospora phosalacinea NBRC 14627.</title>
        <authorList>
            <person name="Ichikawa N."/>
            <person name="Sato H."/>
            <person name="Tonouchi N."/>
        </authorList>
    </citation>
    <scope>NUCLEOTIDE SEQUENCE</scope>
    <source>
        <strain evidence="3">NBRC 14627</strain>
    </source>
</reference>
<proteinExistence type="predicted"/>
<evidence type="ECO:0000313" key="3">
    <source>
        <dbReference type="EMBL" id="GLW73030.1"/>
    </source>
</evidence>
<accession>A0A9W6QAS6</accession>
<feature type="transmembrane region" description="Helical" evidence="2">
    <location>
        <begin position="280"/>
        <end position="301"/>
    </location>
</feature>
<feature type="compositionally biased region" description="Pro residues" evidence="1">
    <location>
        <begin position="1"/>
        <end position="27"/>
    </location>
</feature>
<keyword evidence="2" id="KW-0472">Membrane</keyword>
<organism evidence="3 4">
    <name type="scientific">Kitasatospora phosalacinea</name>
    <dbReference type="NCBI Taxonomy" id="2065"/>
    <lineage>
        <taxon>Bacteria</taxon>
        <taxon>Bacillati</taxon>
        <taxon>Actinomycetota</taxon>
        <taxon>Actinomycetes</taxon>
        <taxon>Kitasatosporales</taxon>
        <taxon>Streptomycetaceae</taxon>
        <taxon>Kitasatospora</taxon>
    </lineage>
</organism>
<feature type="transmembrane region" description="Helical" evidence="2">
    <location>
        <begin position="356"/>
        <end position="380"/>
    </location>
</feature>
<feature type="transmembrane region" description="Helical" evidence="2">
    <location>
        <begin position="144"/>
        <end position="166"/>
    </location>
</feature>
<feature type="transmembrane region" description="Helical" evidence="2">
    <location>
        <begin position="221"/>
        <end position="240"/>
    </location>
</feature>
<protein>
    <recommendedName>
        <fullName evidence="5">PqqD family protein</fullName>
    </recommendedName>
</protein>
<feature type="transmembrane region" description="Helical" evidence="2">
    <location>
        <begin position="246"/>
        <end position="268"/>
    </location>
</feature>
<evidence type="ECO:0000256" key="1">
    <source>
        <dbReference type="SAM" id="MobiDB-lite"/>
    </source>
</evidence>
<dbReference type="EMBL" id="BSSA01000021">
    <property type="protein sequence ID" value="GLW73030.1"/>
    <property type="molecule type" value="Genomic_DNA"/>
</dbReference>
<dbReference type="AlphaFoldDB" id="A0A9W6QAS6"/>
<keyword evidence="2" id="KW-0812">Transmembrane</keyword>
<evidence type="ECO:0008006" key="5">
    <source>
        <dbReference type="Google" id="ProtNLM"/>
    </source>
</evidence>